<dbReference type="AlphaFoldDB" id="A0A2T3B2A0"/>
<dbReference type="InterPro" id="IPR002306">
    <property type="entry name" value="Trp-tRNA-ligase"/>
</dbReference>
<dbReference type="GeneID" id="36570730"/>
<dbReference type="InterPro" id="IPR050203">
    <property type="entry name" value="Trp-tRNA_synthetase"/>
</dbReference>
<dbReference type="PRINTS" id="PR01039">
    <property type="entry name" value="TRNASYNTHTRP"/>
</dbReference>
<dbReference type="CDD" id="cd00806">
    <property type="entry name" value="TrpRS_core"/>
    <property type="match status" value="1"/>
</dbReference>
<dbReference type="Proteomes" id="UP000241818">
    <property type="component" value="Unassembled WGS sequence"/>
</dbReference>
<dbReference type="InterPro" id="IPR001412">
    <property type="entry name" value="aa-tRNA-synth_I_CS"/>
</dbReference>
<dbReference type="EMBL" id="KZ679011">
    <property type="protein sequence ID" value="PSS18692.1"/>
    <property type="molecule type" value="Genomic_DNA"/>
</dbReference>
<proteinExistence type="inferred from homology"/>
<evidence type="ECO:0000256" key="1">
    <source>
        <dbReference type="ARBA" id="ARBA00004305"/>
    </source>
</evidence>
<protein>
    <recommendedName>
        <fullName evidence="11">Tryptophan--tRNA ligase, mitochondrial</fullName>
        <ecNumber evidence="3">6.1.1.2</ecNumber>
    </recommendedName>
    <alternativeName>
        <fullName evidence="9">Tryptophanyl-tRNA synthetase</fullName>
    </alternativeName>
</protein>
<dbReference type="EC" id="6.1.1.2" evidence="3"/>
<dbReference type="GO" id="GO:0070183">
    <property type="term" value="P:mitochondrial tryptophanyl-tRNA aminoacylation"/>
    <property type="evidence" value="ECO:0007669"/>
    <property type="project" value="TreeGrafter"/>
</dbReference>
<evidence type="ECO:0000256" key="8">
    <source>
        <dbReference type="ARBA" id="ARBA00023146"/>
    </source>
</evidence>
<accession>A0A2T3B2A0</accession>
<comment type="catalytic activity">
    <reaction evidence="10">
        <text>tRNA(Trp) + L-tryptophan + ATP = L-tryptophyl-tRNA(Trp) + AMP + diphosphate + H(+)</text>
        <dbReference type="Rhea" id="RHEA:24080"/>
        <dbReference type="Rhea" id="RHEA-COMP:9671"/>
        <dbReference type="Rhea" id="RHEA-COMP:9705"/>
        <dbReference type="ChEBI" id="CHEBI:15378"/>
        <dbReference type="ChEBI" id="CHEBI:30616"/>
        <dbReference type="ChEBI" id="CHEBI:33019"/>
        <dbReference type="ChEBI" id="CHEBI:57912"/>
        <dbReference type="ChEBI" id="CHEBI:78442"/>
        <dbReference type="ChEBI" id="CHEBI:78535"/>
        <dbReference type="ChEBI" id="CHEBI:456215"/>
        <dbReference type="EC" id="6.1.1.2"/>
    </reaction>
</comment>
<evidence type="ECO:0000256" key="4">
    <source>
        <dbReference type="ARBA" id="ARBA00022598"/>
    </source>
</evidence>
<keyword evidence="6 12" id="KW-0067">ATP-binding</keyword>
<dbReference type="STRING" id="857342.A0A2T3B2A0"/>
<dbReference type="PROSITE" id="PS00178">
    <property type="entry name" value="AA_TRNA_LIGASE_I"/>
    <property type="match status" value="1"/>
</dbReference>
<dbReference type="RefSeq" id="XP_024721044.1">
    <property type="nucleotide sequence ID" value="XM_024862649.1"/>
</dbReference>
<dbReference type="InParanoid" id="A0A2T3B2A0"/>
<dbReference type="FunFam" id="1.10.240.10:FF:000002">
    <property type="entry name" value="Tryptophan--tRNA ligase"/>
    <property type="match status" value="1"/>
</dbReference>
<dbReference type="NCBIfam" id="TIGR00233">
    <property type="entry name" value="trpS"/>
    <property type="match status" value="1"/>
</dbReference>
<dbReference type="InterPro" id="IPR002305">
    <property type="entry name" value="aa-tRNA-synth_Ic"/>
</dbReference>
<evidence type="ECO:0000256" key="12">
    <source>
        <dbReference type="RuleBase" id="RU363036"/>
    </source>
</evidence>
<evidence type="ECO:0000313" key="14">
    <source>
        <dbReference type="Proteomes" id="UP000241818"/>
    </source>
</evidence>
<dbReference type="PANTHER" id="PTHR43766">
    <property type="entry name" value="TRYPTOPHAN--TRNA LIGASE, MITOCHONDRIAL"/>
    <property type="match status" value="1"/>
</dbReference>
<organism evidence="13 14">
    <name type="scientific">Amorphotheca resinae ATCC 22711</name>
    <dbReference type="NCBI Taxonomy" id="857342"/>
    <lineage>
        <taxon>Eukaryota</taxon>
        <taxon>Fungi</taxon>
        <taxon>Dikarya</taxon>
        <taxon>Ascomycota</taxon>
        <taxon>Pezizomycotina</taxon>
        <taxon>Leotiomycetes</taxon>
        <taxon>Helotiales</taxon>
        <taxon>Amorphothecaceae</taxon>
        <taxon>Amorphotheca</taxon>
    </lineage>
</organism>
<keyword evidence="5 12" id="KW-0547">Nucleotide-binding</keyword>
<dbReference type="SUPFAM" id="SSF52374">
    <property type="entry name" value="Nucleotidylyl transferase"/>
    <property type="match status" value="1"/>
</dbReference>
<comment type="subcellular location">
    <subcellularLocation>
        <location evidence="1">Mitochondrion matrix</location>
    </subcellularLocation>
</comment>
<dbReference type="PANTHER" id="PTHR43766:SF1">
    <property type="entry name" value="TRYPTOPHAN--TRNA LIGASE, MITOCHONDRIAL"/>
    <property type="match status" value="1"/>
</dbReference>
<evidence type="ECO:0000256" key="6">
    <source>
        <dbReference type="ARBA" id="ARBA00022840"/>
    </source>
</evidence>
<gene>
    <name evidence="13" type="ORF">M430DRAFT_140152</name>
</gene>
<sequence>MLLACRSIRRRPITLGSSAFVRTADRPAGRRFNGTAAPNQTSDHVIFSGIQPTGIPHLGNYLGALQQWVKLQETSPATTKLIYSIVDLHAITVPQDPQQLKRWKREAFATLLAIGLNPDRSILFFQSSVPAHSELMWILSTTASMGYLSRMTQWKSKLSLPEDTSPLDGGSKSKLKLGLFSYPVLQAADILVHRATHVPVGEDQSQHLEFSRECVTNFNHAYGPHLVAPKTILSPAKRVMSLQDPHLKMSKSHSDPRSRILITDSPEQIHSKIMSALTDSTNSVSYDPENRPAVSNLLQLLSHFDPQGRSPEELGVVYANLNLRNFKTTLAETISSQLSPIRKRYEEVMAEDDGAYIDHVQRKGAAKARESAEATMAIVREAVGLY</sequence>
<keyword evidence="14" id="KW-1185">Reference proteome</keyword>
<dbReference type="Gene3D" id="1.10.240.10">
    <property type="entry name" value="Tyrosyl-Transfer RNA Synthetase"/>
    <property type="match status" value="1"/>
</dbReference>
<evidence type="ECO:0000313" key="13">
    <source>
        <dbReference type="EMBL" id="PSS18692.1"/>
    </source>
</evidence>
<keyword evidence="4 12" id="KW-0436">Ligase</keyword>
<evidence type="ECO:0000256" key="11">
    <source>
        <dbReference type="ARBA" id="ARBA00069760"/>
    </source>
</evidence>
<keyword evidence="7 12" id="KW-0648">Protein biosynthesis</keyword>
<evidence type="ECO:0000256" key="5">
    <source>
        <dbReference type="ARBA" id="ARBA00022741"/>
    </source>
</evidence>
<dbReference type="HAMAP" id="MF_00140_B">
    <property type="entry name" value="Trp_tRNA_synth_B"/>
    <property type="match status" value="1"/>
</dbReference>
<dbReference type="GO" id="GO:0005759">
    <property type="term" value="C:mitochondrial matrix"/>
    <property type="evidence" value="ECO:0007669"/>
    <property type="project" value="UniProtKB-SubCell"/>
</dbReference>
<evidence type="ECO:0000256" key="9">
    <source>
        <dbReference type="ARBA" id="ARBA00030268"/>
    </source>
</evidence>
<evidence type="ECO:0000256" key="2">
    <source>
        <dbReference type="ARBA" id="ARBA00005594"/>
    </source>
</evidence>
<dbReference type="InterPro" id="IPR014729">
    <property type="entry name" value="Rossmann-like_a/b/a_fold"/>
</dbReference>
<comment type="similarity">
    <text evidence="2 12">Belongs to the class-I aminoacyl-tRNA synthetase family.</text>
</comment>
<dbReference type="GO" id="GO:0005524">
    <property type="term" value="F:ATP binding"/>
    <property type="evidence" value="ECO:0007669"/>
    <property type="project" value="UniProtKB-KW"/>
</dbReference>
<dbReference type="Gene3D" id="3.40.50.620">
    <property type="entry name" value="HUPs"/>
    <property type="match status" value="1"/>
</dbReference>
<dbReference type="FunCoup" id="A0A2T3B2A0">
    <property type="interactions" value="405"/>
</dbReference>
<dbReference type="OrthoDB" id="15808at2759"/>
<evidence type="ECO:0000256" key="3">
    <source>
        <dbReference type="ARBA" id="ARBA00013161"/>
    </source>
</evidence>
<dbReference type="GO" id="GO:0004830">
    <property type="term" value="F:tryptophan-tRNA ligase activity"/>
    <property type="evidence" value="ECO:0007669"/>
    <property type="project" value="UniProtKB-EC"/>
</dbReference>
<dbReference type="Pfam" id="PF00579">
    <property type="entry name" value="tRNA-synt_1b"/>
    <property type="match status" value="1"/>
</dbReference>
<keyword evidence="8 12" id="KW-0030">Aminoacyl-tRNA synthetase</keyword>
<evidence type="ECO:0000256" key="7">
    <source>
        <dbReference type="ARBA" id="ARBA00022917"/>
    </source>
</evidence>
<name>A0A2T3B2A0_AMORE</name>
<reference evidence="13 14" key="1">
    <citation type="journal article" date="2018" name="New Phytol.">
        <title>Comparative genomics and transcriptomics depict ericoid mycorrhizal fungi as versatile saprotrophs and plant mutualists.</title>
        <authorList>
            <person name="Martino E."/>
            <person name="Morin E."/>
            <person name="Grelet G.A."/>
            <person name="Kuo A."/>
            <person name="Kohler A."/>
            <person name="Daghino S."/>
            <person name="Barry K.W."/>
            <person name="Cichocki N."/>
            <person name="Clum A."/>
            <person name="Dockter R.B."/>
            <person name="Hainaut M."/>
            <person name="Kuo R.C."/>
            <person name="LaButti K."/>
            <person name="Lindahl B.D."/>
            <person name="Lindquist E.A."/>
            <person name="Lipzen A."/>
            <person name="Khouja H.R."/>
            <person name="Magnuson J."/>
            <person name="Murat C."/>
            <person name="Ohm R.A."/>
            <person name="Singer S.W."/>
            <person name="Spatafora J.W."/>
            <person name="Wang M."/>
            <person name="Veneault-Fourrey C."/>
            <person name="Henrissat B."/>
            <person name="Grigoriev I.V."/>
            <person name="Martin F.M."/>
            <person name="Perotto S."/>
        </authorList>
    </citation>
    <scope>NUCLEOTIDE SEQUENCE [LARGE SCALE GENOMIC DNA]</scope>
    <source>
        <strain evidence="13 14">ATCC 22711</strain>
    </source>
</reference>
<dbReference type="InterPro" id="IPR024109">
    <property type="entry name" value="Trp-tRNA-ligase_bac-type"/>
</dbReference>
<evidence type="ECO:0000256" key="10">
    <source>
        <dbReference type="ARBA" id="ARBA00049929"/>
    </source>
</evidence>
<dbReference type="FunFam" id="3.40.50.620:FF:000082">
    <property type="entry name" value="MSW1p Mitochondrial tryptophanyl-tRNA synthetase"/>
    <property type="match status" value="1"/>
</dbReference>